<dbReference type="Gene3D" id="3.30.390.30">
    <property type="match status" value="1"/>
</dbReference>
<evidence type="ECO:0000313" key="10">
    <source>
        <dbReference type="Proteomes" id="UP001321475"/>
    </source>
</evidence>
<evidence type="ECO:0000256" key="6">
    <source>
        <dbReference type="SAM" id="MobiDB-lite"/>
    </source>
</evidence>
<accession>A0ABN6X863</accession>
<keyword evidence="3" id="KW-0285">Flavoprotein</keyword>
<evidence type="ECO:0000256" key="3">
    <source>
        <dbReference type="ARBA" id="ARBA00022630"/>
    </source>
</evidence>
<dbReference type="InterPro" id="IPR004099">
    <property type="entry name" value="Pyr_nucl-diS_OxRdtase_dimer"/>
</dbReference>
<evidence type="ECO:0000259" key="8">
    <source>
        <dbReference type="Pfam" id="PF07992"/>
    </source>
</evidence>
<comment type="similarity">
    <text evidence="2">Belongs to the class-I pyridine nucleotide-disulfide oxidoreductase family.</text>
</comment>
<feature type="compositionally biased region" description="Polar residues" evidence="6">
    <location>
        <begin position="1"/>
        <end position="15"/>
    </location>
</feature>
<proteinExistence type="inferred from homology"/>
<comment type="cofactor">
    <cofactor evidence="1">
        <name>FAD</name>
        <dbReference type="ChEBI" id="CHEBI:57692"/>
    </cofactor>
</comment>
<evidence type="ECO:0000259" key="7">
    <source>
        <dbReference type="Pfam" id="PF02852"/>
    </source>
</evidence>
<evidence type="ECO:0000256" key="4">
    <source>
        <dbReference type="ARBA" id="ARBA00022827"/>
    </source>
</evidence>
<dbReference type="InterPro" id="IPR001100">
    <property type="entry name" value="Pyr_nuc-diS_OxRdtase"/>
</dbReference>
<organism evidence="9 10">
    <name type="scientific">Paraoerskovia sediminicola</name>
    <dbReference type="NCBI Taxonomy" id="1138587"/>
    <lineage>
        <taxon>Bacteria</taxon>
        <taxon>Bacillati</taxon>
        <taxon>Actinomycetota</taxon>
        <taxon>Actinomycetes</taxon>
        <taxon>Micrococcales</taxon>
        <taxon>Cellulomonadaceae</taxon>
        <taxon>Paraoerskovia</taxon>
    </lineage>
</organism>
<feature type="region of interest" description="Disordered" evidence="6">
    <location>
        <begin position="1"/>
        <end position="31"/>
    </location>
</feature>
<evidence type="ECO:0000256" key="2">
    <source>
        <dbReference type="ARBA" id="ARBA00007532"/>
    </source>
</evidence>
<dbReference type="PRINTS" id="PR00368">
    <property type="entry name" value="FADPNR"/>
</dbReference>
<keyword evidence="10" id="KW-1185">Reference proteome</keyword>
<dbReference type="PIRSF" id="PIRSF000350">
    <property type="entry name" value="Mercury_reductase_MerA"/>
    <property type="match status" value="1"/>
</dbReference>
<dbReference type="InterPro" id="IPR036188">
    <property type="entry name" value="FAD/NAD-bd_sf"/>
</dbReference>
<sequence>MTSTRPETEPSPETQDQTRTETRGEAAAPDETYDVVVIGAGAVGENVADRAGRSGLDVAIVEAELAGGECSYWACMPSKALLRPGAVVEAAAAVAGVSVSTEIDAPAVLAHRDDVASHWDDAGQASWIESAGMTLVQGRATIVAPRTVEVRGSAVSAIDGDPSDDGAVRTLVARHAVVVATGSVPRLPDIEGLAAAMPWGSREATSAQQVPESLVVVGGGVVATEMATAYRDLGADVTVLSRSGLLGAMEPFVGESVAAALRESGVDVVRGASPTRVTRSDDGRVTVEYDGPQGAASLEAAEIVVATGRVARTGDVGLESVGALPDDGAGLDVDPTGLVRGVDGDWLYATGDVLGTVATTHQGKYQARVCGDAIAARFAREDPREGVATWGGDVPAAGSEPRPWTRYAATADASAQTQVVFTRPQAASVGLTETQARDAGIDVRAVEYGLGDVAGGTLMGAGFSGTAKIVVDESRRVIVGATFVGPEAGEMLHAATIAVVGEVPLERLWHAVPAYPTVSEVWLRLLETYGL</sequence>
<dbReference type="EMBL" id="AP027729">
    <property type="protein sequence ID" value="BDZ40842.1"/>
    <property type="molecule type" value="Genomic_DNA"/>
</dbReference>
<protein>
    <submittedName>
        <fullName evidence="9">Oxidoreductase</fullName>
    </submittedName>
</protein>
<dbReference type="Pfam" id="PF02852">
    <property type="entry name" value="Pyr_redox_dim"/>
    <property type="match status" value="1"/>
</dbReference>
<dbReference type="InterPro" id="IPR016156">
    <property type="entry name" value="FAD/NAD-linked_Rdtase_dimer_sf"/>
</dbReference>
<keyword evidence="5" id="KW-0520">NAD</keyword>
<dbReference type="PRINTS" id="PR00411">
    <property type="entry name" value="PNDRDTASEI"/>
</dbReference>
<dbReference type="InterPro" id="IPR050151">
    <property type="entry name" value="Class-I_Pyr_Nuc-Dis_Oxidored"/>
</dbReference>
<evidence type="ECO:0000256" key="5">
    <source>
        <dbReference type="ARBA" id="ARBA00023027"/>
    </source>
</evidence>
<dbReference type="RefSeq" id="WP_286218170.1">
    <property type="nucleotide sequence ID" value="NZ_AP027729.1"/>
</dbReference>
<dbReference type="SUPFAM" id="SSF55424">
    <property type="entry name" value="FAD/NAD-linked reductases, dimerisation (C-terminal) domain"/>
    <property type="match status" value="1"/>
</dbReference>
<dbReference type="Proteomes" id="UP001321475">
    <property type="component" value="Chromosome"/>
</dbReference>
<dbReference type="SUPFAM" id="SSF51905">
    <property type="entry name" value="FAD/NAD(P)-binding domain"/>
    <property type="match status" value="1"/>
</dbReference>
<dbReference type="InterPro" id="IPR023753">
    <property type="entry name" value="FAD/NAD-binding_dom"/>
</dbReference>
<keyword evidence="4" id="KW-0274">FAD</keyword>
<feature type="domain" description="Pyridine nucleotide-disulphide oxidoreductase dimerisation" evidence="7">
    <location>
        <begin position="418"/>
        <end position="522"/>
    </location>
</feature>
<dbReference type="PANTHER" id="PTHR22912:SF151">
    <property type="entry name" value="DIHYDROLIPOYL DEHYDROGENASE, MITOCHONDRIAL"/>
    <property type="match status" value="1"/>
</dbReference>
<name>A0ABN6X863_9CELL</name>
<feature type="domain" description="FAD/NAD(P)-binding" evidence="8">
    <location>
        <begin position="33"/>
        <end position="366"/>
    </location>
</feature>
<reference evidence="10" key="1">
    <citation type="journal article" date="2019" name="Int. J. Syst. Evol. Microbiol.">
        <title>The Global Catalogue of Microorganisms (GCM) 10K type strain sequencing project: providing services to taxonomists for standard genome sequencing and annotation.</title>
        <authorList>
            <consortium name="The Broad Institute Genomics Platform"/>
            <consortium name="The Broad Institute Genome Sequencing Center for Infectious Disease"/>
            <person name="Wu L."/>
            <person name="Ma J."/>
        </authorList>
    </citation>
    <scope>NUCLEOTIDE SEQUENCE [LARGE SCALE GENOMIC DNA]</scope>
    <source>
        <strain evidence="10">NBRC 108565</strain>
    </source>
</reference>
<evidence type="ECO:0000313" key="9">
    <source>
        <dbReference type="EMBL" id="BDZ40842.1"/>
    </source>
</evidence>
<gene>
    <name evidence="9" type="ORF">GCM10025865_01410</name>
</gene>
<dbReference type="Gene3D" id="3.50.50.60">
    <property type="entry name" value="FAD/NAD(P)-binding domain"/>
    <property type="match status" value="2"/>
</dbReference>
<dbReference type="Pfam" id="PF07992">
    <property type="entry name" value="Pyr_redox_2"/>
    <property type="match status" value="1"/>
</dbReference>
<evidence type="ECO:0000256" key="1">
    <source>
        <dbReference type="ARBA" id="ARBA00001974"/>
    </source>
</evidence>
<dbReference type="PANTHER" id="PTHR22912">
    <property type="entry name" value="DISULFIDE OXIDOREDUCTASE"/>
    <property type="match status" value="1"/>
</dbReference>